<dbReference type="AlphaFoldDB" id="A0A430KYN6"/>
<name>A0A430KYN6_9HYPO</name>
<keyword evidence="2" id="KW-1185">Reference proteome</keyword>
<organism evidence="1 2">
    <name type="scientific">Fusarium euwallaceae</name>
    <dbReference type="NCBI Taxonomy" id="1147111"/>
    <lineage>
        <taxon>Eukaryota</taxon>
        <taxon>Fungi</taxon>
        <taxon>Dikarya</taxon>
        <taxon>Ascomycota</taxon>
        <taxon>Pezizomycotina</taxon>
        <taxon>Sordariomycetes</taxon>
        <taxon>Hypocreomycetidae</taxon>
        <taxon>Hypocreales</taxon>
        <taxon>Nectriaceae</taxon>
        <taxon>Fusarium</taxon>
        <taxon>Fusarium solani species complex</taxon>
    </lineage>
</organism>
<proteinExistence type="predicted"/>
<evidence type="ECO:0000313" key="2">
    <source>
        <dbReference type="Proteomes" id="UP000287124"/>
    </source>
</evidence>
<evidence type="ECO:0000313" key="1">
    <source>
        <dbReference type="EMBL" id="RTE68575.1"/>
    </source>
</evidence>
<accession>A0A430KYN6</accession>
<dbReference type="Proteomes" id="UP000287124">
    <property type="component" value="Unassembled WGS sequence"/>
</dbReference>
<dbReference type="EMBL" id="MIKF01000785">
    <property type="protein sequence ID" value="RTE68575.1"/>
    <property type="molecule type" value="Genomic_DNA"/>
</dbReference>
<protein>
    <submittedName>
        <fullName evidence="1">Uncharacterized protein</fullName>
    </submittedName>
</protein>
<sequence length="76" mass="8781">MDPSEDLDESAWQYATVSIAGVYRNKETIMWKKSSAYYKKPEDKDKDWLPMKDTGQWTLPEGCLAYLSGGEIRKKT</sequence>
<gene>
    <name evidence="1" type="ORF">BHE90_017046</name>
</gene>
<reference evidence="1 2" key="1">
    <citation type="submission" date="2017-06" db="EMBL/GenBank/DDBJ databases">
        <title>Comparative genomic analysis of Ambrosia Fusariam Clade fungi.</title>
        <authorList>
            <person name="Stajich J.E."/>
            <person name="Carrillo J."/>
            <person name="Kijimoto T."/>
            <person name="Eskalen A."/>
            <person name="O'Donnell K."/>
            <person name="Kasson M."/>
        </authorList>
    </citation>
    <scope>NUCLEOTIDE SEQUENCE [LARGE SCALE GENOMIC DNA]</scope>
    <source>
        <strain evidence="1 2">UCR1854</strain>
    </source>
</reference>
<comment type="caution">
    <text evidence="1">The sequence shown here is derived from an EMBL/GenBank/DDBJ whole genome shotgun (WGS) entry which is preliminary data.</text>
</comment>